<dbReference type="Pfam" id="PF00041">
    <property type="entry name" value="fn3"/>
    <property type="match status" value="1"/>
</dbReference>
<dbReference type="CDD" id="cd00063">
    <property type="entry name" value="FN3"/>
    <property type="match status" value="1"/>
</dbReference>
<dbReference type="SUPFAM" id="SSF49265">
    <property type="entry name" value="Fibronectin type III"/>
    <property type="match status" value="1"/>
</dbReference>
<dbReference type="RefSeq" id="WP_202665905.1">
    <property type="nucleotide sequence ID" value="NZ_JAENMR010000006.1"/>
</dbReference>
<organism evidence="2 3">
    <name type="scientific">Lelliottia amnigena</name>
    <name type="common">Enterobacter amnigenus</name>
    <dbReference type="NCBI Taxonomy" id="61646"/>
    <lineage>
        <taxon>Bacteria</taxon>
        <taxon>Pseudomonadati</taxon>
        <taxon>Pseudomonadota</taxon>
        <taxon>Gammaproteobacteria</taxon>
        <taxon>Enterobacterales</taxon>
        <taxon>Enterobacteriaceae</taxon>
        <taxon>Lelliottia</taxon>
    </lineage>
</organism>
<dbReference type="AlphaFoldDB" id="A0AAP2F2N8"/>
<dbReference type="PROSITE" id="PS50853">
    <property type="entry name" value="FN3"/>
    <property type="match status" value="1"/>
</dbReference>
<dbReference type="PANTHER" id="PTHR42976">
    <property type="entry name" value="BIFUNCTIONAL CHITINASE/LYSOZYME-RELATED"/>
    <property type="match status" value="1"/>
</dbReference>
<sequence length="517" mass="55244">MKNSVQAVIAYATWESGETPTPYYDNCIITLYNMTTADIIDPEISFVLADNQQPSQNRNFVFTKDGNTVSGSLTDQTTIPANQGSVSFAIGINGGDPLGPLPSHFIINGASADIPADSQAPSIPQNVTVINTGAKNASLTWAASTDDTLVVGYLIEYSDGKNPQKISVDTTSGTITGLTESTQFTASVKSVDIAGNQSDASATVSFTTQDPVPDAGEYSFSVAPYIDYMAWPQLTTGACYDASGIKNYTLAFIVTGKNSVDGSLMPSWGGQSEPQYDARTSSIALDDISTLRANGGDVAISFGGAAGVILEQSVEDIGTLISWYQQIIDNYALKHIDFDFEGSALAQTAALSRHVVVIEAIMRANPALQVSYTLPVDGQTDPASQGLSSYGLDFINMLTNEGILPSMVNGMTMDFGQGAPADMFTGVKYALDALNSQVVQTWPQLTIEQAWRRMGATPMFGDNDVQGQTFTTANQSQLLDYAQQVNLGMLSGWSENRDHDLFAWAYSLLITGYLNAR</sequence>
<dbReference type="Proteomes" id="UP000653275">
    <property type="component" value="Unassembled WGS sequence"/>
</dbReference>
<gene>
    <name evidence="2" type="ORF">I7V27_13085</name>
</gene>
<dbReference type="EMBL" id="JAENMS010000006">
    <property type="protein sequence ID" value="MBL5935372.1"/>
    <property type="molecule type" value="Genomic_DNA"/>
</dbReference>
<dbReference type="InterPro" id="IPR013783">
    <property type="entry name" value="Ig-like_fold"/>
</dbReference>
<dbReference type="PANTHER" id="PTHR42976:SF1">
    <property type="entry name" value="GH18 DOMAIN-CONTAINING PROTEIN-RELATED"/>
    <property type="match status" value="1"/>
</dbReference>
<dbReference type="InterPro" id="IPR052750">
    <property type="entry name" value="GH18_Chitinase"/>
</dbReference>
<dbReference type="Gene3D" id="3.20.20.80">
    <property type="entry name" value="Glycosidases"/>
    <property type="match status" value="1"/>
</dbReference>
<comment type="caution">
    <text evidence="2">The sequence shown here is derived from an EMBL/GenBank/DDBJ whole genome shotgun (WGS) entry which is preliminary data.</text>
</comment>
<accession>A0AAP2F2N8</accession>
<dbReference type="InterPro" id="IPR036116">
    <property type="entry name" value="FN3_sf"/>
</dbReference>
<evidence type="ECO:0000259" key="1">
    <source>
        <dbReference type="PROSITE" id="PS50853"/>
    </source>
</evidence>
<evidence type="ECO:0000313" key="2">
    <source>
        <dbReference type="EMBL" id="MBL5935372.1"/>
    </source>
</evidence>
<proteinExistence type="predicted"/>
<dbReference type="SMART" id="SM00060">
    <property type="entry name" value="FN3"/>
    <property type="match status" value="1"/>
</dbReference>
<dbReference type="SUPFAM" id="SSF51445">
    <property type="entry name" value="(Trans)glycosidases"/>
    <property type="match status" value="1"/>
</dbReference>
<evidence type="ECO:0000313" key="3">
    <source>
        <dbReference type="Proteomes" id="UP000653275"/>
    </source>
</evidence>
<name>A0AAP2F2N8_LELAM</name>
<dbReference type="InterPro" id="IPR017853">
    <property type="entry name" value="GH"/>
</dbReference>
<reference evidence="2" key="1">
    <citation type="submission" date="2020-12" db="EMBL/GenBank/DDBJ databases">
        <title>Draft genome sequence of Enterobacter spp., Lelliottia spp. and Serratia spp. isolated from drinking water reservoirs and lakes.</title>
        <authorList>
            <person name="Reitter C."/>
            <person name="Neuhaus K."/>
            <person name="Huegler M."/>
        </authorList>
    </citation>
    <scope>NUCLEOTIDE SEQUENCE</scope>
    <source>
        <strain evidence="2">TZW15</strain>
    </source>
</reference>
<feature type="domain" description="Fibronectin type-III" evidence="1">
    <location>
        <begin position="123"/>
        <end position="211"/>
    </location>
</feature>
<protein>
    <submittedName>
        <fullName evidence="2">Fibronectin type III domain-containing protein</fullName>
    </submittedName>
</protein>
<dbReference type="InterPro" id="IPR003961">
    <property type="entry name" value="FN3_dom"/>
</dbReference>
<dbReference type="Gene3D" id="2.60.40.10">
    <property type="entry name" value="Immunoglobulins"/>
    <property type="match status" value="1"/>
</dbReference>